<protein>
    <submittedName>
        <fullName evidence="2">DNA polymerase III subunit gamma/tau</fullName>
    </submittedName>
</protein>
<dbReference type="EMBL" id="CP015961">
    <property type="protein sequence ID" value="ANI91385.1"/>
    <property type="molecule type" value="Genomic_DNA"/>
</dbReference>
<evidence type="ECO:0000313" key="3">
    <source>
        <dbReference type="Proteomes" id="UP000186104"/>
    </source>
</evidence>
<organism evidence="2 3">
    <name type="scientific">Dietzia timorensis</name>
    <dbReference type="NCBI Taxonomy" id="499555"/>
    <lineage>
        <taxon>Bacteria</taxon>
        <taxon>Bacillati</taxon>
        <taxon>Actinomycetota</taxon>
        <taxon>Actinomycetes</taxon>
        <taxon>Mycobacteriales</taxon>
        <taxon>Dietziaceae</taxon>
        <taxon>Dietzia</taxon>
    </lineage>
</organism>
<dbReference type="GO" id="GO:0006261">
    <property type="term" value="P:DNA-templated DNA replication"/>
    <property type="evidence" value="ECO:0007669"/>
    <property type="project" value="TreeGrafter"/>
</dbReference>
<dbReference type="PANTHER" id="PTHR11669">
    <property type="entry name" value="REPLICATION FACTOR C / DNA POLYMERASE III GAMMA-TAU SUBUNIT"/>
    <property type="match status" value="1"/>
</dbReference>
<dbReference type="Proteomes" id="UP000186104">
    <property type="component" value="Chromosome"/>
</dbReference>
<dbReference type="PANTHER" id="PTHR11669:SF8">
    <property type="entry name" value="DNA POLYMERASE III SUBUNIT DELTA"/>
    <property type="match status" value="1"/>
</dbReference>
<dbReference type="InterPro" id="IPR027417">
    <property type="entry name" value="P-loop_NTPase"/>
</dbReference>
<dbReference type="NCBIfam" id="NF005926">
    <property type="entry name" value="PRK07940.1"/>
    <property type="match status" value="1"/>
</dbReference>
<name>A0A173LGM2_9ACTN</name>
<sequence length="421" mass="44712">MESVAAEEIAVGPVFNALAGQPEVRSALSRAAWESRQWVSGERTAREMRAQAESAVGAMTHAWLFTGPPGSGRTVAARAFAAALQCTDPDTVGCGECRGCTTALAGTHADVHFARTERLSLQLADVRGIIERGNSRPVSGNFSVVIIEDADRLTEQAGNALLKVIEEPSGRAIFILCTPTDDPADVMVTLRSRSRHVYLRTPSAESVATVLRADDSVPADKVDWAASVSGGHVGRARWLATDADTRARRERVVELALAMNSLGRSLPLISSIVSDAATGAADQHAATDEREAAELGQALGAGGTGKGAGTATRGTKGVLKELEDKQKRRRQRSTQDALDLALVDIVGLYRDAIVQATGAQVALLHPDFGERSAKLGRHYGAARMLRAVRAVQDAREALRTNVKPQYALAAMAGRVQQELKV</sequence>
<dbReference type="SMART" id="SM00382">
    <property type="entry name" value="AAA"/>
    <property type="match status" value="1"/>
</dbReference>
<accession>A0A173LGM2</accession>
<reference evidence="2 3" key="1">
    <citation type="submission" date="2016-06" db="EMBL/GenBank/DDBJ databases">
        <title>Complete genome sequence of a saline-alkali tolerant type strain Dietzia timorensis ID05-A0528T.</title>
        <authorList>
            <person name="Wu X."/>
        </authorList>
    </citation>
    <scope>NUCLEOTIDE SEQUENCE [LARGE SCALE GENOMIC DNA]</scope>
    <source>
        <strain evidence="2 3">ID05-A0528</strain>
    </source>
</reference>
<dbReference type="RefSeq" id="WP_075844808.1">
    <property type="nucleotide sequence ID" value="NZ_CP015961.1"/>
</dbReference>
<dbReference type="InterPro" id="IPR003593">
    <property type="entry name" value="AAA+_ATPase"/>
</dbReference>
<dbReference type="AlphaFoldDB" id="A0A173LGM2"/>
<dbReference type="SUPFAM" id="SSF52540">
    <property type="entry name" value="P-loop containing nucleoside triphosphate hydrolases"/>
    <property type="match status" value="1"/>
</dbReference>
<dbReference type="InterPro" id="IPR050238">
    <property type="entry name" value="DNA_Rep/Repair_Clamp_Loader"/>
</dbReference>
<keyword evidence="3" id="KW-1185">Reference proteome</keyword>
<gene>
    <name evidence="2" type="ORF">BJL86_0582</name>
</gene>
<proteinExistence type="predicted"/>
<dbReference type="KEGG" id="dtm:BJL86_0582"/>
<evidence type="ECO:0000313" key="2">
    <source>
        <dbReference type="EMBL" id="ANI91385.1"/>
    </source>
</evidence>
<dbReference type="STRING" id="499555.BJL86_0582"/>
<evidence type="ECO:0000259" key="1">
    <source>
        <dbReference type="SMART" id="SM00382"/>
    </source>
</evidence>
<dbReference type="Pfam" id="PF13177">
    <property type="entry name" value="DNA_pol3_delta2"/>
    <property type="match status" value="1"/>
</dbReference>
<feature type="domain" description="AAA+ ATPase" evidence="1">
    <location>
        <begin position="59"/>
        <end position="203"/>
    </location>
</feature>
<dbReference type="OrthoDB" id="9809531at2"/>
<dbReference type="Gene3D" id="3.40.50.300">
    <property type="entry name" value="P-loop containing nucleotide triphosphate hydrolases"/>
    <property type="match status" value="1"/>
</dbReference>